<accession>A0A5B7K711</accession>
<dbReference type="GO" id="GO:0033260">
    <property type="term" value="P:nuclear DNA replication"/>
    <property type="evidence" value="ECO:0007669"/>
    <property type="project" value="TreeGrafter"/>
</dbReference>
<sequence>METQALINFLINSKSCVALTGELAGIPPTLLAPVAFQGATLRPLKVLCVKGGVVRQGGTTHHSMEVSGPVLPHTVHQLTSLLAQTVDTFTLSLVPVPSSLPFTLHTQREATAVPQVGWWWWWWDWYLYPVVVVVVIVYTPFAVR</sequence>
<gene>
    <name evidence="6" type="primary">donson</name>
    <name evidence="6" type="ORF">E2C01_095970</name>
</gene>
<proteinExistence type="inferred from homology"/>
<dbReference type="AlphaFoldDB" id="A0A5B7K711"/>
<keyword evidence="2" id="KW-0217">Developmental protein</keyword>
<name>A0A5B7K711_PORTR</name>
<dbReference type="EMBL" id="VSRR010123176">
    <property type="protein sequence ID" value="MPD00495.1"/>
    <property type="molecule type" value="Genomic_DNA"/>
</dbReference>
<comment type="subcellular location">
    <subcellularLocation>
        <location evidence="1">Nucleus</location>
    </subcellularLocation>
</comment>
<dbReference type="PANTHER" id="PTHR12972">
    <property type="entry name" value="DOWNSTREAM NEIGHBOR OF SON"/>
    <property type="match status" value="1"/>
</dbReference>
<keyword evidence="5" id="KW-0472">Membrane</keyword>
<feature type="transmembrane region" description="Helical" evidence="5">
    <location>
        <begin position="125"/>
        <end position="143"/>
    </location>
</feature>
<keyword evidence="5" id="KW-1133">Transmembrane helix</keyword>
<comment type="similarity">
    <text evidence="4">Belongs to the DONSON family.</text>
</comment>
<evidence type="ECO:0000256" key="3">
    <source>
        <dbReference type="ARBA" id="ARBA00023242"/>
    </source>
</evidence>
<keyword evidence="7" id="KW-1185">Reference proteome</keyword>
<evidence type="ECO:0000256" key="5">
    <source>
        <dbReference type="SAM" id="Phobius"/>
    </source>
</evidence>
<evidence type="ECO:0000256" key="4">
    <source>
        <dbReference type="ARBA" id="ARBA00025806"/>
    </source>
</evidence>
<keyword evidence="5" id="KW-0812">Transmembrane</keyword>
<keyword evidence="3" id="KW-0539">Nucleus</keyword>
<dbReference type="InterPro" id="IPR024861">
    <property type="entry name" value="Donson"/>
</dbReference>
<evidence type="ECO:0000256" key="2">
    <source>
        <dbReference type="ARBA" id="ARBA00022473"/>
    </source>
</evidence>
<dbReference type="PANTHER" id="PTHR12972:SF0">
    <property type="entry name" value="PROTEIN DOWNSTREAM NEIGHBOR OF SON"/>
    <property type="match status" value="1"/>
</dbReference>
<evidence type="ECO:0000313" key="6">
    <source>
        <dbReference type="EMBL" id="MPD00495.1"/>
    </source>
</evidence>
<dbReference type="OrthoDB" id="534063at2759"/>
<organism evidence="6 7">
    <name type="scientific">Portunus trituberculatus</name>
    <name type="common">Swimming crab</name>
    <name type="synonym">Neptunus trituberculatus</name>
    <dbReference type="NCBI Taxonomy" id="210409"/>
    <lineage>
        <taxon>Eukaryota</taxon>
        <taxon>Metazoa</taxon>
        <taxon>Ecdysozoa</taxon>
        <taxon>Arthropoda</taxon>
        <taxon>Crustacea</taxon>
        <taxon>Multicrustacea</taxon>
        <taxon>Malacostraca</taxon>
        <taxon>Eumalacostraca</taxon>
        <taxon>Eucarida</taxon>
        <taxon>Decapoda</taxon>
        <taxon>Pleocyemata</taxon>
        <taxon>Brachyura</taxon>
        <taxon>Eubrachyura</taxon>
        <taxon>Portunoidea</taxon>
        <taxon>Portunidae</taxon>
        <taxon>Portuninae</taxon>
        <taxon>Portunus</taxon>
    </lineage>
</organism>
<protein>
    <submittedName>
        <fullName evidence="6">Protein downstream neighbor of son</fullName>
    </submittedName>
</protein>
<comment type="caution">
    <text evidence="6">The sequence shown here is derived from an EMBL/GenBank/DDBJ whole genome shotgun (WGS) entry which is preliminary data.</text>
</comment>
<reference evidence="6 7" key="1">
    <citation type="submission" date="2019-05" db="EMBL/GenBank/DDBJ databases">
        <title>Another draft genome of Portunus trituberculatus and its Hox gene families provides insights of decapod evolution.</title>
        <authorList>
            <person name="Jeong J.-H."/>
            <person name="Song I."/>
            <person name="Kim S."/>
            <person name="Choi T."/>
            <person name="Kim D."/>
            <person name="Ryu S."/>
            <person name="Kim W."/>
        </authorList>
    </citation>
    <scope>NUCLEOTIDE SEQUENCE [LARGE SCALE GENOMIC DNA]</scope>
    <source>
        <tissue evidence="6">Muscle</tissue>
    </source>
</reference>
<dbReference type="GO" id="GO:0005634">
    <property type="term" value="C:nucleus"/>
    <property type="evidence" value="ECO:0007669"/>
    <property type="project" value="UniProtKB-SubCell"/>
</dbReference>
<evidence type="ECO:0000256" key="1">
    <source>
        <dbReference type="ARBA" id="ARBA00004123"/>
    </source>
</evidence>
<dbReference type="Proteomes" id="UP000324222">
    <property type="component" value="Unassembled WGS sequence"/>
</dbReference>
<evidence type="ECO:0000313" key="7">
    <source>
        <dbReference type="Proteomes" id="UP000324222"/>
    </source>
</evidence>